<dbReference type="SUPFAM" id="SSF46689">
    <property type="entry name" value="Homeodomain-like"/>
    <property type="match status" value="1"/>
</dbReference>
<dbReference type="InterPro" id="IPR009057">
    <property type="entry name" value="Homeodomain-like_sf"/>
</dbReference>
<sequence length="193" mass="20081">MPKIDAPTVAEHHRLRRAALLRAAQELVATGGLESLTLTAVGRAAGLARSSVYQYFDSPAALIAALVEDLMPRSAEHLASAATPGEPADRVEAFVRAALRTATDPTHRALAELTSGPADAVPEECTARLAELHRDQAAPLRAALVDLDVAEPELTTDLLMGVVQAAVHAVLAGRPLDAVTSRTLAVVHGAISA</sequence>
<dbReference type="EMBL" id="JAUQYP010000001">
    <property type="protein sequence ID" value="MDO8106368.1"/>
    <property type="molecule type" value="Genomic_DNA"/>
</dbReference>
<evidence type="ECO:0000256" key="1">
    <source>
        <dbReference type="ARBA" id="ARBA00023125"/>
    </source>
</evidence>
<dbReference type="PANTHER" id="PTHR30055:SF226">
    <property type="entry name" value="HTH-TYPE TRANSCRIPTIONAL REGULATOR PKSA"/>
    <property type="match status" value="1"/>
</dbReference>
<dbReference type="Pfam" id="PF00440">
    <property type="entry name" value="TetR_N"/>
    <property type="match status" value="1"/>
</dbReference>
<name>A0ABT9D6B8_9CELL</name>
<evidence type="ECO:0000259" key="3">
    <source>
        <dbReference type="PROSITE" id="PS50977"/>
    </source>
</evidence>
<dbReference type="PROSITE" id="PS50977">
    <property type="entry name" value="HTH_TETR_2"/>
    <property type="match status" value="1"/>
</dbReference>
<keyword evidence="5" id="KW-1185">Reference proteome</keyword>
<accession>A0ABT9D6B8</accession>
<comment type="caution">
    <text evidence="4">The sequence shown here is derived from an EMBL/GenBank/DDBJ whole genome shotgun (WGS) entry which is preliminary data.</text>
</comment>
<protein>
    <submittedName>
        <fullName evidence="4">TetR/AcrR family transcriptional regulator</fullName>
    </submittedName>
</protein>
<proteinExistence type="predicted"/>
<dbReference type="RefSeq" id="WP_304600040.1">
    <property type="nucleotide sequence ID" value="NZ_JAUQYO010000001.1"/>
</dbReference>
<organism evidence="4 5">
    <name type="scientific">Actinotalea lenta</name>
    <dbReference type="NCBI Taxonomy" id="3064654"/>
    <lineage>
        <taxon>Bacteria</taxon>
        <taxon>Bacillati</taxon>
        <taxon>Actinomycetota</taxon>
        <taxon>Actinomycetes</taxon>
        <taxon>Micrococcales</taxon>
        <taxon>Cellulomonadaceae</taxon>
        <taxon>Actinotalea</taxon>
    </lineage>
</organism>
<evidence type="ECO:0000313" key="4">
    <source>
        <dbReference type="EMBL" id="MDO8106368.1"/>
    </source>
</evidence>
<evidence type="ECO:0000256" key="2">
    <source>
        <dbReference type="PROSITE-ProRule" id="PRU00335"/>
    </source>
</evidence>
<keyword evidence="1 2" id="KW-0238">DNA-binding</keyword>
<dbReference type="Proteomes" id="UP001232536">
    <property type="component" value="Unassembled WGS sequence"/>
</dbReference>
<evidence type="ECO:0000313" key="5">
    <source>
        <dbReference type="Proteomes" id="UP001232536"/>
    </source>
</evidence>
<feature type="DNA-binding region" description="H-T-H motif" evidence="2">
    <location>
        <begin position="37"/>
        <end position="56"/>
    </location>
</feature>
<dbReference type="InterPro" id="IPR001647">
    <property type="entry name" value="HTH_TetR"/>
</dbReference>
<gene>
    <name evidence="4" type="ORF">Q6348_04060</name>
</gene>
<dbReference type="PANTHER" id="PTHR30055">
    <property type="entry name" value="HTH-TYPE TRANSCRIPTIONAL REGULATOR RUTR"/>
    <property type="match status" value="1"/>
</dbReference>
<dbReference type="InterPro" id="IPR050109">
    <property type="entry name" value="HTH-type_TetR-like_transc_reg"/>
</dbReference>
<dbReference type="PRINTS" id="PR00455">
    <property type="entry name" value="HTHTETR"/>
</dbReference>
<feature type="domain" description="HTH tetR-type" evidence="3">
    <location>
        <begin position="14"/>
        <end position="74"/>
    </location>
</feature>
<dbReference type="Gene3D" id="1.10.357.10">
    <property type="entry name" value="Tetracycline Repressor, domain 2"/>
    <property type="match status" value="1"/>
</dbReference>
<reference evidence="4 5" key="1">
    <citation type="submission" date="2023-07" db="EMBL/GenBank/DDBJ databases">
        <title>Description of novel actinomycetes strains, isolated from tidal flat sediment.</title>
        <authorList>
            <person name="Lu C."/>
        </authorList>
    </citation>
    <scope>NUCLEOTIDE SEQUENCE [LARGE SCALE GENOMIC DNA]</scope>
    <source>
        <strain evidence="4 5">SYSU T00b441</strain>
    </source>
</reference>